<dbReference type="EMBL" id="BPLR01015426">
    <property type="protein sequence ID" value="GIY76005.1"/>
    <property type="molecule type" value="Genomic_DNA"/>
</dbReference>
<dbReference type="SUPFAM" id="SSF56219">
    <property type="entry name" value="DNase I-like"/>
    <property type="match status" value="1"/>
</dbReference>
<dbReference type="InterPro" id="IPR005135">
    <property type="entry name" value="Endo/exonuclease/phosphatase"/>
</dbReference>
<dbReference type="GO" id="GO:0003824">
    <property type="term" value="F:catalytic activity"/>
    <property type="evidence" value="ECO:0007669"/>
    <property type="project" value="InterPro"/>
</dbReference>
<dbReference type="InterPro" id="IPR036691">
    <property type="entry name" value="Endo/exonu/phosph_ase_sf"/>
</dbReference>
<organism evidence="2 3">
    <name type="scientific">Caerostris extrusa</name>
    <name type="common">Bark spider</name>
    <name type="synonym">Caerostris bankana</name>
    <dbReference type="NCBI Taxonomy" id="172846"/>
    <lineage>
        <taxon>Eukaryota</taxon>
        <taxon>Metazoa</taxon>
        <taxon>Ecdysozoa</taxon>
        <taxon>Arthropoda</taxon>
        <taxon>Chelicerata</taxon>
        <taxon>Arachnida</taxon>
        <taxon>Araneae</taxon>
        <taxon>Araneomorphae</taxon>
        <taxon>Entelegynae</taxon>
        <taxon>Araneoidea</taxon>
        <taxon>Araneidae</taxon>
        <taxon>Caerostris</taxon>
    </lineage>
</organism>
<reference evidence="2 3" key="1">
    <citation type="submission" date="2021-06" db="EMBL/GenBank/DDBJ databases">
        <title>Caerostris extrusa draft genome.</title>
        <authorList>
            <person name="Kono N."/>
            <person name="Arakawa K."/>
        </authorList>
    </citation>
    <scope>NUCLEOTIDE SEQUENCE [LARGE SCALE GENOMIC DNA]</scope>
</reference>
<feature type="domain" description="Endonuclease/exonuclease/phosphatase" evidence="1">
    <location>
        <begin position="12"/>
        <end position="107"/>
    </location>
</feature>
<accession>A0AAV4W3H5</accession>
<keyword evidence="3" id="KW-1185">Reference proteome</keyword>
<evidence type="ECO:0000259" key="1">
    <source>
        <dbReference type="Pfam" id="PF03372"/>
    </source>
</evidence>
<dbReference type="Pfam" id="PF03372">
    <property type="entry name" value="Exo_endo_phos"/>
    <property type="match status" value="1"/>
</dbReference>
<protein>
    <recommendedName>
        <fullName evidence="1">Endonuclease/exonuclease/phosphatase domain-containing protein</fullName>
    </recommendedName>
</protein>
<evidence type="ECO:0000313" key="3">
    <source>
        <dbReference type="Proteomes" id="UP001054945"/>
    </source>
</evidence>
<sequence length="212" mass="24548">MSDPFTGLKICYWNANGIYSKLTDFKNFVHNHNPDVILLQETMLKPTQTIFIPNYNFFRNDGPQNPVSGGTAILIKINRKFPRFPQQHQNNYHEVPTLPTTASKPLSSLNDLETAVDNLTTNIITAYNLASKPLHNKRTYFLPPIRSRNEIEQEKNWQKYRDPFSKHLYNRAQSILRKEIKIYNESTWATELAALNTEDSSLITAKNSKETF</sequence>
<gene>
    <name evidence="2" type="primary">AVEN_34719_1</name>
    <name evidence="2" type="ORF">CEXT_680561</name>
</gene>
<dbReference type="Gene3D" id="3.60.10.10">
    <property type="entry name" value="Endonuclease/exonuclease/phosphatase"/>
    <property type="match status" value="1"/>
</dbReference>
<dbReference type="Proteomes" id="UP001054945">
    <property type="component" value="Unassembled WGS sequence"/>
</dbReference>
<comment type="caution">
    <text evidence="2">The sequence shown here is derived from an EMBL/GenBank/DDBJ whole genome shotgun (WGS) entry which is preliminary data.</text>
</comment>
<proteinExistence type="predicted"/>
<name>A0AAV4W3H5_CAEEX</name>
<evidence type="ECO:0000313" key="2">
    <source>
        <dbReference type="EMBL" id="GIY76005.1"/>
    </source>
</evidence>
<dbReference type="AlphaFoldDB" id="A0AAV4W3H5"/>